<dbReference type="EMBL" id="JARKIE010000182">
    <property type="protein sequence ID" value="KAJ7670286.1"/>
    <property type="molecule type" value="Genomic_DNA"/>
</dbReference>
<keyword evidence="8" id="KW-1133">Transmembrane helix</keyword>
<evidence type="ECO:0000256" key="1">
    <source>
        <dbReference type="ARBA" id="ARBA00001971"/>
    </source>
</evidence>
<evidence type="ECO:0000256" key="8">
    <source>
        <dbReference type="ARBA" id="ARBA00022989"/>
    </source>
</evidence>
<comment type="caution">
    <text evidence="14">The sequence shown here is derived from an EMBL/GenBank/DDBJ whole genome shotgun (WGS) entry which is preliminary data.</text>
</comment>
<evidence type="ECO:0000256" key="11">
    <source>
        <dbReference type="ARBA" id="ARBA00023033"/>
    </source>
</evidence>
<keyword evidence="10" id="KW-0408">Iron</keyword>
<dbReference type="PANTHER" id="PTHR24305:SF166">
    <property type="entry name" value="CYTOCHROME P450 12A4, MITOCHONDRIAL-RELATED"/>
    <property type="match status" value="1"/>
</dbReference>
<reference evidence="14" key="1">
    <citation type="submission" date="2023-03" db="EMBL/GenBank/DDBJ databases">
        <title>Massive genome expansion in bonnet fungi (Mycena s.s.) driven by repeated elements and novel gene families across ecological guilds.</title>
        <authorList>
            <consortium name="Lawrence Berkeley National Laboratory"/>
            <person name="Harder C.B."/>
            <person name="Miyauchi S."/>
            <person name="Viragh M."/>
            <person name="Kuo A."/>
            <person name="Thoen E."/>
            <person name="Andreopoulos B."/>
            <person name="Lu D."/>
            <person name="Skrede I."/>
            <person name="Drula E."/>
            <person name="Henrissat B."/>
            <person name="Morin E."/>
            <person name="Kohler A."/>
            <person name="Barry K."/>
            <person name="LaButti K."/>
            <person name="Morin E."/>
            <person name="Salamov A."/>
            <person name="Lipzen A."/>
            <person name="Mereny Z."/>
            <person name="Hegedus B."/>
            <person name="Baldrian P."/>
            <person name="Stursova M."/>
            <person name="Weitz H."/>
            <person name="Taylor A."/>
            <person name="Grigoriev I.V."/>
            <person name="Nagy L.G."/>
            <person name="Martin F."/>
            <person name="Kauserud H."/>
        </authorList>
    </citation>
    <scope>NUCLEOTIDE SEQUENCE</scope>
    <source>
        <strain evidence="14">CBHHK067</strain>
    </source>
</reference>
<evidence type="ECO:0000313" key="14">
    <source>
        <dbReference type="EMBL" id="KAJ7670286.1"/>
    </source>
</evidence>
<dbReference type="GO" id="GO:0004497">
    <property type="term" value="F:monooxygenase activity"/>
    <property type="evidence" value="ECO:0007669"/>
    <property type="project" value="UniProtKB-KW"/>
</dbReference>
<dbReference type="GO" id="GO:0005506">
    <property type="term" value="F:iron ion binding"/>
    <property type="evidence" value="ECO:0007669"/>
    <property type="project" value="InterPro"/>
</dbReference>
<sequence length="321" mass="35612">MSADCWGSSVRTFLPVFVDVAKKNPEHPLAVSHLNVLSVLSAGSRIQQATIPFIRASAFLRSKATLVGEWFTAYIPDFILRLALCLSFGLMPALLSFNTVTVSLMQEKGKGFDKKSDGEKRDLLGIIRALAQNPEFQQDLRQEILATNLNLEDSESDYDNMPLLNLFLKETLRLFPPGPLLERWASEDCVLPLSSPLRSSQPPASKPAAPRSKRPIHFSGGGSISAALWGPDAAEFKPSRWLEGDPRRSDHTHNCLYIYLLYWFNELTLRRLAFLGGNHAFGDAVSLPKDSVVRAKVSATQFPVDSEGVKGLWLDISRCVE</sequence>
<evidence type="ECO:0000256" key="10">
    <source>
        <dbReference type="ARBA" id="ARBA00023004"/>
    </source>
</evidence>
<evidence type="ECO:0000256" key="3">
    <source>
        <dbReference type="ARBA" id="ARBA00004721"/>
    </source>
</evidence>
<name>A0AAD7CYI2_MYCRO</name>
<dbReference type="GO" id="GO:0016020">
    <property type="term" value="C:membrane"/>
    <property type="evidence" value="ECO:0007669"/>
    <property type="project" value="UniProtKB-SubCell"/>
</dbReference>
<evidence type="ECO:0000256" key="4">
    <source>
        <dbReference type="ARBA" id="ARBA00010617"/>
    </source>
</evidence>
<feature type="compositionally biased region" description="Low complexity" evidence="13">
    <location>
        <begin position="195"/>
        <end position="210"/>
    </location>
</feature>
<dbReference type="AlphaFoldDB" id="A0AAD7CYI2"/>
<evidence type="ECO:0000256" key="12">
    <source>
        <dbReference type="ARBA" id="ARBA00023136"/>
    </source>
</evidence>
<comment type="pathway">
    <text evidence="3">Secondary metabolite biosynthesis; terpenoid biosynthesis.</text>
</comment>
<dbReference type="Proteomes" id="UP001221757">
    <property type="component" value="Unassembled WGS sequence"/>
</dbReference>
<keyword evidence="6" id="KW-0812">Transmembrane</keyword>
<comment type="similarity">
    <text evidence="4">Belongs to the cytochrome P450 family.</text>
</comment>
<evidence type="ECO:0000256" key="7">
    <source>
        <dbReference type="ARBA" id="ARBA00022723"/>
    </source>
</evidence>
<evidence type="ECO:0000256" key="5">
    <source>
        <dbReference type="ARBA" id="ARBA00022617"/>
    </source>
</evidence>
<comment type="subcellular location">
    <subcellularLocation>
        <location evidence="2">Membrane</location>
    </subcellularLocation>
</comment>
<keyword evidence="5" id="KW-0349">Heme</keyword>
<feature type="region of interest" description="Disordered" evidence="13">
    <location>
        <begin position="195"/>
        <end position="216"/>
    </location>
</feature>
<comment type="cofactor">
    <cofactor evidence="1">
        <name>heme</name>
        <dbReference type="ChEBI" id="CHEBI:30413"/>
    </cofactor>
</comment>
<organism evidence="14 15">
    <name type="scientific">Mycena rosella</name>
    <name type="common">Pink bonnet</name>
    <name type="synonym">Agaricus rosellus</name>
    <dbReference type="NCBI Taxonomy" id="1033263"/>
    <lineage>
        <taxon>Eukaryota</taxon>
        <taxon>Fungi</taxon>
        <taxon>Dikarya</taxon>
        <taxon>Basidiomycota</taxon>
        <taxon>Agaricomycotina</taxon>
        <taxon>Agaricomycetes</taxon>
        <taxon>Agaricomycetidae</taxon>
        <taxon>Agaricales</taxon>
        <taxon>Marasmiineae</taxon>
        <taxon>Mycenaceae</taxon>
        <taxon>Mycena</taxon>
    </lineage>
</organism>
<dbReference type="GO" id="GO:0020037">
    <property type="term" value="F:heme binding"/>
    <property type="evidence" value="ECO:0007669"/>
    <property type="project" value="InterPro"/>
</dbReference>
<dbReference type="Pfam" id="PF00067">
    <property type="entry name" value="p450"/>
    <property type="match status" value="1"/>
</dbReference>
<accession>A0AAD7CYI2</accession>
<evidence type="ECO:0000256" key="13">
    <source>
        <dbReference type="SAM" id="MobiDB-lite"/>
    </source>
</evidence>
<proteinExistence type="inferred from homology"/>
<dbReference type="GO" id="GO:0016705">
    <property type="term" value="F:oxidoreductase activity, acting on paired donors, with incorporation or reduction of molecular oxygen"/>
    <property type="evidence" value="ECO:0007669"/>
    <property type="project" value="InterPro"/>
</dbReference>
<dbReference type="InterPro" id="IPR036396">
    <property type="entry name" value="Cyt_P450_sf"/>
</dbReference>
<keyword evidence="12" id="KW-0472">Membrane</keyword>
<keyword evidence="11" id="KW-0503">Monooxygenase</keyword>
<evidence type="ECO:0000256" key="6">
    <source>
        <dbReference type="ARBA" id="ARBA00022692"/>
    </source>
</evidence>
<evidence type="ECO:0000313" key="15">
    <source>
        <dbReference type="Proteomes" id="UP001221757"/>
    </source>
</evidence>
<dbReference type="InterPro" id="IPR050121">
    <property type="entry name" value="Cytochrome_P450_monoxygenase"/>
</dbReference>
<dbReference type="Gene3D" id="1.10.630.10">
    <property type="entry name" value="Cytochrome P450"/>
    <property type="match status" value="1"/>
</dbReference>
<keyword evidence="7" id="KW-0479">Metal-binding</keyword>
<evidence type="ECO:0000256" key="9">
    <source>
        <dbReference type="ARBA" id="ARBA00023002"/>
    </source>
</evidence>
<keyword evidence="9" id="KW-0560">Oxidoreductase</keyword>
<protein>
    <submittedName>
        <fullName evidence="14">Cytochrome P450</fullName>
    </submittedName>
</protein>
<evidence type="ECO:0000256" key="2">
    <source>
        <dbReference type="ARBA" id="ARBA00004370"/>
    </source>
</evidence>
<dbReference type="PANTHER" id="PTHR24305">
    <property type="entry name" value="CYTOCHROME P450"/>
    <property type="match status" value="1"/>
</dbReference>
<dbReference type="SUPFAM" id="SSF48264">
    <property type="entry name" value="Cytochrome P450"/>
    <property type="match status" value="1"/>
</dbReference>
<gene>
    <name evidence="14" type="ORF">B0H17DRAFT_1141879</name>
</gene>
<keyword evidence="15" id="KW-1185">Reference proteome</keyword>
<dbReference type="InterPro" id="IPR001128">
    <property type="entry name" value="Cyt_P450"/>
</dbReference>